<evidence type="ECO:0000313" key="1">
    <source>
        <dbReference type="EMBL" id="MBB3148654.1"/>
    </source>
</evidence>
<gene>
    <name evidence="1" type="ORF">FHS21_005102</name>
</gene>
<organism evidence="1 2">
    <name type="scientific">Phyllobacterium trifolii</name>
    <dbReference type="NCBI Taxonomy" id="300193"/>
    <lineage>
        <taxon>Bacteria</taxon>
        <taxon>Pseudomonadati</taxon>
        <taxon>Pseudomonadota</taxon>
        <taxon>Alphaproteobacteria</taxon>
        <taxon>Hyphomicrobiales</taxon>
        <taxon>Phyllobacteriaceae</taxon>
        <taxon>Phyllobacterium</taxon>
    </lineage>
</organism>
<keyword evidence="2" id="KW-1185">Reference proteome</keyword>
<dbReference type="PANTHER" id="PTHR36849">
    <property type="entry name" value="CYTOPLASMIC PROTEIN-RELATED"/>
    <property type="match status" value="1"/>
</dbReference>
<evidence type="ECO:0000313" key="2">
    <source>
        <dbReference type="Proteomes" id="UP000554520"/>
    </source>
</evidence>
<protein>
    <submittedName>
        <fullName evidence="1">Uncharacterized protein YeaO (DUF488 family)</fullName>
    </submittedName>
</protein>
<comment type="caution">
    <text evidence="1">The sequence shown here is derived from an EMBL/GenBank/DDBJ whole genome shotgun (WGS) entry which is preliminary data.</text>
</comment>
<dbReference type="AlphaFoldDB" id="A0A839UFQ8"/>
<reference evidence="1 2" key="1">
    <citation type="submission" date="2020-08" db="EMBL/GenBank/DDBJ databases">
        <title>Genomic Encyclopedia of Type Strains, Phase III (KMG-III): the genomes of soil and plant-associated and newly described type strains.</title>
        <authorList>
            <person name="Whitman W."/>
        </authorList>
    </citation>
    <scope>NUCLEOTIDE SEQUENCE [LARGE SCALE GENOMIC DNA]</scope>
    <source>
        <strain evidence="1 2">CECT 7015</strain>
    </source>
</reference>
<sequence>MKTIRAANVKLKRAYEAPAAEDGTRILVDRLWPRGVSKKDAALSLWMKEIAPSAELRKWFGHDPDRWNEFRRRYASEINRNSHLFDQLRSLALEGPITLIYSAHDEIHNGAIVLRDVMLGSQHS</sequence>
<accession>A0A839UFQ8</accession>
<proteinExistence type="predicted"/>
<dbReference type="Proteomes" id="UP000554520">
    <property type="component" value="Unassembled WGS sequence"/>
</dbReference>
<dbReference type="EMBL" id="JACHXN010000021">
    <property type="protein sequence ID" value="MBB3148654.1"/>
    <property type="molecule type" value="Genomic_DNA"/>
</dbReference>
<dbReference type="PANTHER" id="PTHR36849:SF1">
    <property type="entry name" value="CYTOPLASMIC PROTEIN"/>
    <property type="match status" value="1"/>
</dbReference>
<name>A0A839UFQ8_9HYPH</name>
<dbReference type="Pfam" id="PF22752">
    <property type="entry name" value="DUF488-N3i"/>
    <property type="match status" value="1"/>
</dbReference>
<dbReference type="InterPro" id="IPR052552">
    <property type="entry name" value="YeaO-like"/>
</dbReference>
<dbReference type="RefSeq" id="WP_112529865.1">
    <property type="nucleotide sequence ID" value="NZ_JACHXN010000021.1"/>
</dbReference>